<evidence type="ECO:0000313" key="2">
    <source>
        <dbReference type="Proteomes" id="UP000054783"/>
    </source>
</evidence>
<gene>
    <name evidence="1" type="ORF">T12_1291</name>
</gene>
<proteinExistence type="predicted"/>
<sequence length="192" mass="21648">MIHFLSIHLRAEPAPPKSRTFHQADKLLTPVPQSQSGNSSVTELLGAGATGNDWSGQLERMALAGVLGRSRTEAEKLCTGFCRNQSQLNTVPYEQAESRLRISKVHSTEISEDPVARVIAKKLKIELFVQRVRHHHYVSATRIAQNSIKKLCIRTLVSIGEASIVHIILFTRMKKDRCLYQCFMLELFVCHQ</sequence>
<comment type="caution">
    <text evidence="1">The sequence shown here is derived from an EMBL/GenBank/DDBJ whole genome shotgun (WGS) entry which is preliminary data.</text>
</comment>
<dbReference type="Proteomes" id="UP000054783">
    <property type="component" value="Unassembled WGS sequence"/>
</dbReference>
<name>A0A0V0ZCX6_9BILA</name>
<protein>
    <submittedName>
        <fullName evidence="1">Uncharacterized protein</fullName>
    </submittedName>
</protein>
<dbReference type="AlphaFoldDB" id="A0A0V0ZCX6"/>
<evidence type="ECO:0000313" key="1">
    <source>
        <dbReference type="EMBL" id="KRY09866.1"/>
    </source>
</evidence>
<organism evidence="1 2">
    <name type="scientific">Trichinella patagoniensis</name>
    <dbReference type="NCBI Taxonomy" id="990121"/>
    <lineage>
        <taxon>Eukaryota</taxon>
        <taxon>Metazoa</taxon>
        <taxon>Ecdysozoa</taxon>
        <taxon>Nematoda</taxon>
        <taxon>Enoplea</taxon>
        <taxon>Dorylaimia</taxon>
        <taxon>Trichinellida</taxon>
        <taxon>Trichinellidae</taxon>
        <taxon>Trichinella</taxon>
    </lineage>
</organism>
<keyword evidence="2" id="KW-1185">Reference proteome</keyword>
<reference evidence="1 2" key="1">
    <citation type="submission" date="2015-01" db="EMBL/GenBank/DDBJ databases">
        <title>Evolution of Trichinella species and genotypes.</title>
        <authorList>
            <person name="Korhonen P.K."/>
            <person name="Edoardo P."/>
            <person name="Giuseppe L.R."/>
            <person name="Gasser R.B."/>
        </authorList>
    </citation>
    <scope>NUCLEOTIDE SEQUENCE [LARGE SCALE GENOMIC DNA]</scope>
    <source>
        <strain evidence="1">ISS2496</strain>
    </source>
</reference>
<dbReference type="EMBL" id="JYDQ01000254">
    <property type="protein sequence ID" value="KRY09866.1"/>
    <property type="molecule type" value="Genomic_DNA"/>
</dbReference>
<accession>A0A0V0ZCX6</accession>